<dbReference type="AlphaFoldDB" id="A0A151X0Y9"/>
<protein>
    <submittedName>
        <fullName evidence="1">Uncharacterized protein</fullName>
    </submittedName>
</protein>
<name>A0A151X0Y9_9HYME</name>
<dbReference type="EMBL" id="KQ982614">
    <property type="protein sequence ID" value="KYQ53837.1"/>
    <property type="molecule type" value="Genomic_DNA"/>
</dbReference>
<reference evidence="1 2" key="1">
    <citation type="submission" date="2015-09" db="EMBL/GenBank/DDBJ databases">
        <title>Trachymyrmex zeteki WGS genome.</title>
        <authorList>
            <person name="Nygaard S."/>
            <person name="Hu H."/>
            <person name="Boomsma J."/>
            <person name="Zhang G."/>
        </authorList>
    </citation>
    <scope>NUCLEOTIDE SEQUENCE [LARGE SCALE GENOMIC DNA]</scope>
    <source>
        <strain evidence="1">Tzet28-1</strain>
        <tissue evidence="1">Whole body</tissue>
    </source>
</reference>
<sequence>MSRTSNSAEVLGRKQSSSNRMFKVCFWDEHETTKRAELQINGMQRINHRCSKRTPLTTCSREESKQIKGILSGCSARQKTFEVGKVCSICTYYRSFFSLVEQSSKVLVHPRIKRNRTCFDKRRRHGTRWSIRLIHEPKKAARECPPQAAKHSRKFTVPNGISMLDRRVLNLQLTPQKIINHKFFSTAKIFFTEYFSYNIIMNFLHERHSRCVPLQDVTLRNISREEGYAPKQLLRF</sequence>
<evidence type="ECO:0000313" key="1">
    <source>
        <dbReference type="EMBL" id="KYQ53837.1"/>
    </source>
</evidence>
<dbReference type="Proteomes" id="UP000075809">
    <property type="component" value="Unassembled WGS sequence"/>
</dbReference>
<keyword evidence="2" id="KW-1185">Reference proteome</keyword>
<gene>
    <name evidence="1" type="ORF">ALC60_07246</name>
</gene>
<evidence type="ECO:0000313" key="2">
    <source>
        <dbReference type="Proteomes" id="UP000075809"/>
    </source>
</evidence>
<proteinExistence type="predicted"/>
<accession>A0A151X0Y9</accession>
<organism evidence="1 2">
    <name type="scientific">Mycetomoellerius zeteki</name>
    <dbReference type="NCBI Taxonomy" id="64791"/>
    <lineage>
        <taxon>Eukaryota</taxon>
        <taxon>Metazoa</taxon>
        <taxon>Ecdysozoa</taxon>
        <taxon>Arthropoda</taxon>
        <taxon>Hexapoda</taxon>
        <taxon>Insecta</taxon>
        <taxon>Pterygota</taxon>
        <taxon>Neoptera</taxon>
        <taxon>Endopterygota</taxon>
        <taxon>Hymenoptera</taxon>
        <taxon>Apocrita</taxon>
        <taxon>Aculeata</taxon>
        <taxon>Formicoidea</taxon>
        <taxon>Formicidae</taxon>
        <taxon>Myrmicinae</taxon>
        <taxon>Mycetomoellerius</taxon>
    </lineage>
</organism>